<dbReference type="GO" id="GO:0016020">
    <property type="term" value="C:membrane"/>
    <property type="evidence" value="ECO:0007669"/>
    <property type="project" value="TreeGrafter"/>
</dbReference>
<evidence type="ECO:0000313" key="4">
    <source>
        <dbReference type="Proteomes" id="UP000589896"/>
    </source>
</evidence>
<accession>A0A7Z0TYA9</accession>
<protein>
    <submittedName>
        <fullName evidence="3">SDR family NAD(P)-dependent oxidoreductase</fullName>
    </submittedName>
</protein>
<dbReference type="SUPFAM" id="SSF51735">
    <property type="entry name" value="NAD(P)-binding Rossmann-fold domains"/>
    <property type="match status" value="1"/>
</dbReference>
<comment type="caution">
    <text evidence="3">The sequence shown here is derived from an EMBL/GenBank/DDBJ whole genome shotgun (WGS) entry which is preliminary data.</text>
</comment>
<evidence type="ECO:0000256" key="2">
    <source>
        <dbReference type="ARBA" id="ARBA00023002"/>
    </source>
</evidence>
<organism evidence="3 4">
    <name type="scientific">Luteimonas deserti</name>
    <dbReference type="NCBI Taxonomy" id="2752306"/>
    <lineage>
        <taxon>Bacteria</taxon>
        <taxon>Pseudomonadati</taxon>
        <taxon>Pseudomonadota</taxon>
        <taxon>Gammaproteobacteria</taxon>
        <taxon>Lysobacterales</taxon>
        <taxon>Lysobacteraceae</taxon>
        <taxon>Luteimonas</taxon>
    </lineage>
</organism>
<keyword evidence="4" id="KW-1185">Reference proteome</keyword>
<dbReference type="Pfam" id="PF00106">
    <property type="entry name" value="adh_short"/>
    <property type="match status" value="1"/>
</dbReference>
<dbReference type="PANTHER" id="PTHR44196">
    <property type="entry name" value="DEHYDROGENASE/REDUCTASE SDR FAMILY MEMBER 7B"/>
    <property type="match status" value="1"/>
</dbReference>
<dbReference type="AlphaFoldDB" id="A0A7Z0TYA9"/>
<dbReference type="InterPro" id="IPR036291">
    <property type="entry name" value="NAD(P)-bd_dom_sf"/>
</dbReference>
<comment type="similarity">
    <text evidence="1">Belongs to the short-chain dehydrogenases/reductases (SDR) family.</text>
</comment>
<reference evidence="3 4" key="1">
    <citation type="submission" date="2020-07" db="EMBL/GenBank/DDBJ databases">
        <title>isolation of Luteimonas sp. SJ-16.</title>
        <authorList>
            <person name="Huang X.-X."/>
            <person name="Xu L."/>
            <person name="Sun J.-Q."/>
        </authorList>
    </citation>
    <scope>NUCLEOTIDE SEQUENCE [LARGE SCALE GENOMIC DNA]</scope>
    <source>
        <strain evidence="3 4">SJ-16</strain>
    </source>
</reference>
<evidence type="ECO:0000313" key="3">
    <source>
        <dbReference type="EMBL" id="NYZ62735.1"/>
    </source>
</evidence>
<dbReference type="Gene3D" id="3.40.50.720">
    <property type="entry name" value="NAD(P)-binding Rossmann-like Domain"/>
    <property type="match status" value="1"/>
</dbReference>
<dbReference type="EMBL" id="JACCJZ010000015">
    <property type="protein sequence ID" value="NYZ62735.1"/>
    <property type="molecule type" value="Genomic_DNA"/>
</dbReference>
<dbReference type="PANTHER" id="PTHR44196:SF4">
    <property type="entry name" value="SHORT CHAIN DEHYDROGENASE"/>
    <property type="match status" value="1"/>
</dbReference>
<dbReference type="Proteomes" id="UP000589896">
    <property type="component" value="Unassembled WGS sequence"/>
</dbReference>
<dbReference type="GO" id="GO:0016491">
    <property type="term" value="F:oxidoreductase activity"/>
    <property type="evidence" value="ECO:0007669"/>
    <property type="project" value="UniProtKB-KW"/>
</dbReference>
<evidence type="ECO:0000256" key="1">
    <source>
        <dbReference type="ARBA" id="ARBA00006484"/>
    </source>
</evidence>
<sequence>MLVVGAHGGLGEAASLACTEAGATPVLLGRKVPRLNRLHDRLQATGAAPALYPLDLEGATPDDYTDLAARIDAGFGRLDGILHVAAYFPGLTPLEHTDPAAFARALHVNLTARWWLTQACLPLLRRAADSALVFAIDDQARTSSAYWGGYGIAQAGLSAMVAILHAELARSPVRVSGLQPPPMRTGLRARAHVEEDDRVARVPAEVAAHCVTLLAPEGRDHRGRVWAPAEDRAA</sequence>
<gene>
    <name evidence="3" type="ORF">H0E82_08155</name>
</gene>
<dbReference type="InterPro" id="IPR002347">
    <property type="entry name" value="SDR_fam"/>
</dbReference>
<name>A0A7Z0TYA9_9GAMM</name>
<proteinExistence type="inferred from homology"/>
<keyword evidence="2" id="KW-0560">Oxidoreductase</keyword>